<dbReference type="EMBL" id="LDAU01000240">
    <property type="protein sequence ID" value="KRW98546.1"/>
    <property type="molecule type" value="Genomic_DNA"/>
</dbReference>
<keyword evidence="3" id="KW-1185">Reference proteome</keyword>
<dbReference type="Proteomes" id="UP000054937">
    <property type="component" value="Unassembled WGS sequence"/>
</dbReference>
<dbReference type="InterPro" id="IPR016135">
    <property type="entry name" value="UBQ-conjugating_enzyme/RWD"/>
</dbReference>
<evidence type="ECO:0000256" key="1">
    <source>
        <dbReference type="SAM" id="MobiDB-lite"/>
    </source>
</evidence>
<feature type="region of interest" description="Disordered" evidence="1">
    <location>
        <begin position="525"/>
        <end position="544"/>
    </location>
</feature>
<feature type="compositionally biased region" description="Basic and acidic residues" evidence="1">
    <location>
        <begin position="532"/>
        <end position="544"/>
    </location>
</feature>
<gene>
    <name evidence="2" type="ORF">PPERSA_00038</name>
</gene>
<dbReference type="SUPFAM" id="SSF54495">
    <property type="entry name" value="UBC-like"/>
    <property type="match status" value="1"/>
</dbReference>
<evidence type="ECO:0000313" key="2">
    <source>
        <dbReference type="EMBL" id="KRW98546.1"/>
    </source>
</evidence>
<sequence length="544" mass="65149">MINLADNKRFEKIVNQQFQETGYRELFKLQCDKIKKLQSKYDNQFSANYQYNSSSKQFEFLLKFSKNYFFPQLKNIKVTNSQKYLINNTQQFDQFLLFQITVSQQYPIKGVRLYSKTFVKHPNISDGRDILQDVLTKKWNNITEIVEIIEKIPQFINLIYPKIQDLTLQKYFLKNQKIGRFYLGNNYLMTQIKELQGVIRIPCVQIEPGLFNTQNTVRIILLTDCHFVLFNAEEKDEEFCKCIFVADIQSISKIQRSREQPDLITLTWKNYFYNQNVIQELEVQNECERLIKIMLQRVQNFQSIKIQSNSYLNCGKNWKREKQNIYRIVKEINQYEQQIQHKFNQDNVQNLIILYNEAIEHYSAVGDYLYDIFRNKLQQLLRRKDVQILLSKNQICKNQIKILYISYLSLDFDNPQNPDQNQQQQQDYLQQQQQTKSLTNLSTTQSEQLNENNSFLSKKQKKYSEDLDAEKTNQFKENSIKQENQSTLTNITQENQTQENTIQQSQELTENSEKDRNQEEVEMIQRNFQSTDSEKDIKQQQNKD</sequence>
<accession>A0A0V0Q8H6</accession>
<feature type="region of interest" description="Disordered" evidence="1">
    <location>
        <begin position="494"/>
        <end position="520"/>
    </location>
</feature>
<dbReference type="OrthoDB" id="292839at2759"/>
<dbReference type="InParanoid" id="A0A0V0Q8H6"/>
<protein>
    <submittedName>
        <fullName evidence="2">Ubiquitin-conjugating enzyme/RWD-like protein</fullName>
    </submittedName>
</protein>
<feature type="compositionally biased region" description="Low complexity" evidence="1">
    <location>
        <begin position="494"/>
        <end position="507"/>
    </location>
</feature>
<proteinExistence type="predicted"/>
<feature type="compositionally biased region" description="Low complexity" evidence="1">
    <location>
        <begin position="415"/>
        <end position="445"/>
    </location>
</feature>
<dbReference type="OMA" id="WQINDGS"/>
<feature type="region of interest" description="Disordered" evidence="1">
    <location>
        <begin position="415"/>
        <end position="465"/>
    </location>
</feature>
<dbReference type="AlphaFoldDB" id="A0A0V0Q8H6"/>
<feature type="compositionally biased region" description="Polar residues" evidence="1">
    <location>
        <begin position="446"/>
        <end position="457"/>
    </location>
</feature>
<evidence type="ECO:0000313" key="3">
    <source>
        <dbReference type="Proteomes" id="UP000054937"/>
    </source>
</evidence>
<comment type="caution">
    <text evidence="2">The sequence shown here is derived from an EMBL/GenBank/DDBJ whole genome shotgun (WGS) entry which is preliminary data.</text>
</comment>
<dbReference type="Gene3D" id="3.10.110.10">
    <property type="entry name" value="Ubiquitin Conjugating Enzyme"/>
    <property type="match status" value="1"/>
</dbReference>
<reference evidence="2 3" key="1">
    <citation type="journal article" date="2015" name="Sci. Rep.">
        <title>Genome of the facultative scuticociliatosis pathogen Pseudocohnilembus persalinus provides insight into its virulence through horizontal gene transfer.</title>
        <authorList>
            <person name="Xiong J."/>
            <person name="Wang G."/>
            <person name="Cheng J."/>
            <person name="Tian M."/>
            <person name="Pan X."/>
            <person name="Warren A."/>
            <person name="Jiang C."/>
            <person name="Yuan D."/>
            <person name="Miao W."/>
        </authorList>
    </citation>
    <scope>NUCLEOTIDE SEQUENCE [LARGE SCALE GENOMIC DNA]</scope>
    <source>
        <strain evidence="2">36N120E</strain>
    </source>
</reference>
<organism evidence="2 3">
    <name type="scientific">Pseudocohnilembus persalinus</name>
    <name type="common">Ciliate</name>
    <dbReference type="NCBI Taxonomy" id="266149"/>
    <lineage>
        <taxon>Eukaryota</taxon>
        <taxon>Sar</taxon>
        <taxon>Alveolata</taxon>
        <taxon>Ciliophora</taxon>
        <taxon>Intramacronucleata</taxon>
        <taxon>Oligohymenophorea</taxon>
        <taxon>Scuticociliatia</taxon>
        <taxon>Philasterida</taxon>
        <taxon>Pseudocohnilembidae</taxon>
        <taxon>Pseudocohnilembus</taxon>
    </lineage>
</organism>
<name>A0A0V0Q8H6_PSEPJ</name>
<dbReference type="CDD" id="cd00195">
    <property type="entry name" value="UBCc_UEV"/>
    <property type="match status" value="1"/>
</dbReference>